<proteinExistence type="predicted"/>
<accession>A0A9D4NAZ2</accession>
<dbReference type="Proteomes" id="UP000828390">
    <property type="component" value="Unassembled WGS sequence"/>
</dbReference>
<dbReference type="EMBL" id="JAIWYP010000001">
    <property type="protein sequence ID" value="KAH3893062.1"/>
    <property type="molecule type" value="Genomic_DNA"/>
</dbReference>
<protein>
    <submittedName>
        <fullName evidence="1">Uncharacterized protein</fullName>
    </submittedName>
</protein>
<reference evidence="1" key="2">
    <citation type="submission" date="2020-11" db="EMBL/GenBank/DDBJ databases">
        <authorList>
            <person name="McCartney M.A."/>
            <person name="Auch B."/>
            <person name="Kono T."/>
            <person name="Mallez S."/>
            <person name="Becker A."/>
            <person name="Gohl D.M."/>
            <person name="Silverstein K.A.T."/>
            <person name="Koren S."/>
            <person name="Bechman K.B."/>
            <person name="Herman A."/>
            <person name="Abrahante J.E."/>
            <person name="Garbe J."/>
        </authorList>
    </citation>
    <scope>NUCLEOTIDE SEQUENCE</scope>
    <source>
        <strain evidence="1">Duluth1</strain>
        <tissue evidence="1">Whole animal</tissue>
    </source>
</reference>
<reference evidence="1" key="1">
    <citation type="journal article" date="2019" name="bioRxiv">
        <title>The Genome of the Zebra Mussel, Dreissena polymorpha: A Resource for Invasive Species Research.</title>
        <authorList>
            <person name="McCartney M.A."/>
            <person name="Auch B."/>
            <person name="Kono T."/>
            <person name="Mallez S."/>
            <person name="Zhang Y."/>
            <person name="Obille A."/>
            <person name="Becker A."/>
            <person name="Abrahante J.E."/>
            <person name="Garbe J."/>
            <person name="Badalamenti J.P."/>
            <person name="Herman A."/>
            <person name="Mangelson H."/>
            <person name="Liachko I."/>
            <person name="Sullivan S."/>
            <person name="Sone E.D."/>
            <person name="Koren S."/>
            <person name="Silverstein K.A.T."/>
            <person name="Beckman K.B."/>
            <person name="Gohl D.M."/>
        </authorList>
    </citation>
    <scope>NUCLEOTIDE SEQUENCE</scope>
    <source>
        <strain evidence="1">Duluth1</strain>
        <tissue evidence="1">Whole animal</tissue>
    </source>
</reference>
<keyword evidence="2" id="KW-1185">Reference proteome</keyword>
<sequence>MEEQHTGVHGGITCTLATESSNNAEDVVDKNDLNTQKQMLSTDDNYLVNISPVSKSSDVRGARPFHVRVLHHEGHLS</sequence>
<name>A0A9D4NAZ2_DREPO</name>
<dbReference type="AlphaFoldDB" id="A0A9D4NAZ2"/>
<comment type="caution">
    <text evidence="1">The sequence shown here is derived from an EMBL/GenBank/DDBJ whole genome shotgun (WGS) entry which is preliminary data.</text>
</comment>
<organism evidence="1 2">
    <name type="scientific">Dreissena polymorpha</name>
    <name type="common">Zebra mussel</name>
    <name type="synonym">Mytilus polymorpha</name>
    <dbReference type="NCBI Taxonomy" id="45954"/>
    <lineage>
        <taxon>Eukaryota</taxon>
        <taxon>Metazoa</taxon>
        <taxon>Spiralia</taxon>
        <taxon>Lophotrochozoa</taxon>
        <taxon>Mollusca</taxon>
        <taxon>Bivalvia</taxon>
        <taxon>Autobranchia</taxon>
        <taxon>Heteroconchia</taxon>
        <taxon>Euheterodonta</taxon>
        <taxon>Imparidentia</taxon>
        <taxon>Neoheterodontei</taxon>
        <taxon>Myida</taxon>
        <taxon>Dreissenoidea</taxon>
        <taxon>Dreissenidae</taxon>
        <taxon>Dreissena</taxon>
    </lineage>
</organism>
<evidence type="ECO:0000313" key="1">
    <source>
        <dbReference type="EMBL" id="KAH3893062.1"/>
    </source>
</evidence>
<evidence type="ECO:0000313" key="2">
    <source>
        <dbReference type="Proteomes" id="UP000828390"/>
    </source>
</evidence>
<gene>
    <name evidence="1" type="ORF">DPMN_017202</name>
</gene>